<feature type="region of interest" description="Disordered" evidence="5">
    <location>
        <begin position="1"/>
        <end position="26"/>
    </location>
</feature>
<dbReference type="InterPro" id="IPR017455">
    <property type="entry name" value="Znf_FYVE-rel"/>
</dbReference>
<gene>
    <name evidence="7" type="primary">FAB1_1</name>
    <name evidence="7" type="ORF">HK103_003519</name>
</gene>
<feature type="domain" description="FYVE-type" evidence="6">
    <location>
        <begin position="247"/>
        <end position="295"/>
    </location>
</feature>
<evidence type="ECO:0000313" key="7">
    <source>
        <dbReference type="EMBL" id="KAJ3258559.1"/>
    </source>
</evidence>
<dbReference type="PANTHER" id="PTHR39490">
    <property type="entry name" value="ARRESTIN DOMAIN-CONTAINING PROTEIN D"/>
    <property type="match status" value="1"/>
</dbReference>
<comment type="caution">
    <text evidence="7">The sequence shown here is derived from an EMBL/GenBank/DDBJ whole genome shotgun (WGS) entry which is preliminary data.</text>
</comment>
<dbReference type="InterPro" id="IPR052113">
    <property type="entry name" value="FYVE-type_Zinc_Finger"/>
</dbReference>
<protein>
    <submittedName>
        <fullName evidence="7">1-phosphatidylinositol-3-phosphate 5-kinase</fullName>
    </submittedName>
</protein>
<keyword evidence="3" id="KW-0862">Zinc</keyword>
<proteinExistence type="predicted"/>
<dbReference type="PROSITE" id="PS50178">
    <property type="entry name" value="ZF_FYVE"/>
    <property type="match status" value="1"/>
</dbReference>
<evidence type="ECO:0000256" key="5">
    <source>
        <dbReference type="SAM" id="MobiDB-lite"/>
    </source>
</evidence>
<evidence type="ECO:0000256" key="2">
    <source>
        <dbReference type="ARBA" id="ARBA00022771"/>
    </source>
</evidence>
<keyword evidence="1" id="KW-0479">Metal-binding</keyword>
<organism evidence="7 8">
    <name type="scientific">Boothiomyces macroporosus</name>
    <dbReference type="NCBI Taxonomy" id="261099"/>
    <lineage>
        <taxon>Eukaryota</taxon>
        <taxon>Fungi</taxon>
        <taxon>Fungi incertae sedis</taxon>
        <taxon>Chytridiomycota</taxon>
        <taxon>Chytridiomycota incertae sedis</taxon>
        <taxon>Chytridiomycetes</taxon>
        <taxon>Rhizophydiales</taxon>
        <taxon>Terramycetaceae</taxon>
        <taxon>Boothiomyces</taxon>
    </lineage>
</organism>
<dbReference type="Pfam" id="PF01363">
    <property type="entry name" value="FYVE"/>
    <property type="match status" value="1"/>
</dbReference>
<dbReference type="Proteomes" id="UP001210925">
    <property type="component" value="Unassembled WGS sequence"/>
</dbReference>
<dbReference type="InterPro" id="IPR011011">
    <property type="entry name" value="Znf_FYVE_PHD"/>
</dbReference>
<dbReference type="AlphaFoldDB" id="A0AAD5UHU2"/>
<dbReference type="InterPro" id="IPR000306">
    <property type="entry name" value="Znf_FYVE"/>
</dbReference>
<feature type="compositionally biased region" description="Basic and acidic residues" evidence="5">
    <location>
        <begin position="1"/>
        <end position="15"/>
    </location>
</feature>
<accession>A0AAD5UHU2</accession>
<evidence type="ECO:0000256" key="3">
    <source>
        <dbReference type="ARBA" id="ARBA00022833"/>
    </source>
</evidence>
<reference evidence="7" key="1">
    <citation type="submission" date="2020-05" db="EMBL/GenBank/DDBJ databases">
        <title>Phylogenomic resolution of chytrid fungi.</title>
        <authorList>
            <person name="Stajich J.E."/>
            <person name="Amses K."/>
            <person name="Simmons R."/>
            <person name="Seto K."/>
            <person name="Myers J."/>
            <person name="Bonds A."/>
            <person name="Quandt C.A."/>
            <person name="Barry K."/>
            <person name="Liu P."/>
            <person name="Grigoriev I."/>
            <person name="Longcore J.E."/>
            <person name="James T.Y."/>
        </authorList>
    </citation>
    <scope>NUCLEOTIDE SEQUENCE</scope>
    <source>
        <strain evidence="7">PLAUS21</strain>
    </source>
</reference>
<dbReference type="EMBL" id="JADGKB010000026">
    <property type="protein sequence ID" value="KAJ3258559.1"/>
    <property type="molecule type" value="Genomic_DNA"/>
</dbReference>
<dbReference type="PANTHER" id="PTHR39490:SF8">
    <property type="entry name" value="ZINC FINGER FYVE DOMAIN-CONTAINING PROTEIN 21"/>
    <property type="match status" value="1"/>
</dbReference>
<evidence type="ECO:0000313" key="8">
    <source>
        <dbReference type="Proteomes" id="UP001210925"/>
    </source>
</evidence>
<dbReference type="SMART" id="SM00064">
    <property type="entry name" value="FYVE"/>
    <property type="match status" value="1"/>
</dbReference>
<dbReference type="GO" id="GO:0008270">
    <property type="term" value="F:zinc ion binding"/>
    <property type="evidence" value="ECO:0007669"/>
    <property type="project" value="UniProtKB-KW"/>
</dbReference>
<name>A0AAD5UHU2_9FUNG</name>
<keyword evidence="8" id="KW-1185">Reference proteome</keyword>
<dbReference type="Gene3D" id="3.30.40.10">
    <property type="entry name" value="Zinc/RING finger domain, C3HC4 (zinc finger)"/>
    <property type="match status" value="1"/>
</dbReference>
<dbReference type="InterPro" id="IPR013083">
    <property type="entry name" value="Znf_RING/FYVE/PHD"/>
</dbReference>
<evidence type="ECO:0000259" key="6">
    <source>
        <dbReference type="PROSITE" id="PS50178"/>
    </source>
</evidence>
<keyword evidence="2 4" id="KW-0863">Zinc-finger</keyword>
<evidence type="ECO:0000256" key="1">
    <source>
        <dbReference type="ARBA" id="ARBA00022723"/>
    </source>
</evidence>
<evidence type="ECO:0000256" key="4">
    <source>
        <dbReference type="PROSITE-ProRule" id="PRU00091"/>
    </source>
</evidence>
<feature type="region of interest" description="Disordered" evidence="5">
    <location>
        <begin position="43"/>
        <end position="66"/>
    </location>
</feature>
<sequence length="295" mass="33713">METKIPKIKPKKPDSAESMQRSMIPTFQDKRNLYAKKSRNLSAVNSESTITEGSSSQSLVTSNTQNTTASRNITHIQDITDSQNITHIQGITDSQNISCSTNDQTLNRGQTPSRDEIIDKELNKPLVKKKLRHSVSMPIMKPQSNPAVSFSNMYKIMEIEFIIKIPLVSNTRIFIRQDKINSNQTLFLFNDLIIIHPPTTLIPTSKLLIEYKDGVELNGIPVEFDDFKNENDFIGTVSILKNRWMKDYESENCLVCKKKFNLFFRRHHCRGCGRLICSKCSVFNDSIRNCKDCAE</sequence>
<dbReference type="SUPFAM" id="SSF57903">
    <property type="entry name" value="FYVE/PHD zinc finger"/>
    <property type="match status" value="1"/>
</dbReference>